<accession>A0ACC2TXE2</accession>
<evidence type="ECO:0000313" key="1">
    <source>
        <dbReference type="EMBL" id="KAJ9079190.1"/>
    </source>
</evidence>
<keyword evidence="2" id="KW-1185">Reference proteome</keyword>
<comment type="caution">
    <text evidence="1">The sequence shown here is derived from an EMBL/GenBank/DDBJ whole genome shotgun (WGS) entry which is preliminary data.</text>
</comment>
<dbReference type="EMBL" id="QTSX02001863">
    <property type="protein sequence ID" value="KAJ9079190.1"/>
    <property type="molecule type" value="Genomic_DNA"/>
</dbReference>
<reference evidence="1" key="1">
    <citation type="submission" date="2022-04" db="EMBL/GenBank/DDBJ databases">
        <title>Genome of the entomopathogenic fungus Entomophthora muscae.</title>
        <authorList>
            <person name="Elya C."/>
            <person name="Lovett B.R."/>
            <person name="Lee E."/>
            <person name="Macias A.M."/>
            <person name="Hajek A.E."/>
            <person name="De Bivort B.L."/>
            <person name="Kasson M.T."/>
            <person name="De Fine Licht H.H."/>
            <person name="Stajich J.E."/>
        </authorList>
    </citation>
    <scope>NUCLEOTIDE SEQUENCE</scope>
    <source>
        <strain evidence="1">Berkeley</strain>
    </source>
</reference>
<sequence length="142" mass="15494">MTLSSLPSKHPPSTPRFGPSNVSPLWGPNFPGPRRRLECPRVCSQACSLVAEGNDFNGFGLQFTPTICRVFFMDAPSSSHTSPALDGVLVDPSSRMGAKLSWFIPLSNINAIQSTHGLVFLIQLKYNVVLEDQYGWANKGSQ</sequence>
<proteinExistence type="predicted"/>
<name>A0ACC2TXE2_9FUNG</name>
<gene>
    <name evidence="1" type="ORF">DSO57_1038010</name>
</gene>
<evidence type="ECO:0000313" key="2">
    <source>
        <dbReference type="Proteomes" id="UP001165960"/>
    </source>
</evidence>
<organism evidence="1 2">
    <name type="scientific">Entomophthora muscae</name>
    <dbReference type="NCBI Taxonomy" id="34485"/>
    <lineage>
        <taxon>Eukaryota</taxon>
        <taxon>Fungi</taxon>
        <taxon>Fungi incertae sedis</taxon>
        <taxon>Zoopagomycota</taxon>
        <taxon>Entomophthoromycotina</taxon>
        <taxon>Entomophthoromycetes</taxon>
        <taxon>Entomophthorales</taxon>
        <taxon>Entomophthoraceae</taxon>
        <taxon>Entomophthora</taxon>
    </lineage>
</organism>
<protein>
    <submittedName>
        <fullName evidence="1">Uncharacterized protein</fullName>
    </submittedName>
</protein>
<dbReference type="Proteomes" id="UP001165960">
    <property type="component" value="Unassembled WGS sequence"/>
</dbReference>